<proteinExistence type="predicted"/>
<sequence length="56" mass="6206">MLELIQMYPPSGPLVFITGQLDINALWDFGARVINVYPSVGQVLRMVEAARASLPF</sequence>
<comment type="caution">
    <text evidence="1">The sequence shown here is derived from an EMBL/GenBank/DDBJ whole genome shotgun (WGS) entry which is preliminary data.</text>
</comment>
<dbReference type="RefSeq" id="WP_236119395.1">
    <property type="nucleotide sequence ID" value="NZ_JAKGSI010000004.1"/>
</dbReference>
<accession>A0A9X1QQH0</accession>
<name>A0A9X1QQH0_9CORY</name>
<evidence type="ECO:0000313" key="1">
    <source>
        <dbReference type="EMBL" id="MCF4007256.1"/>
    </source>
</evidence>
<keyword evidence="2" id="KW-1185">Reference proteome</keyword>
<gene>
    <name evidence="1" type="ORF">L1O03_08720</name>
</gene>
<protein>
    <submittedName>
        <fullName evidence="1">Uncharacterized protein</fullName>
    </submittedName>
</protein>
<organism evidence="1 2">
    <name type="scientific">Corynebacterium uropygiale</name>
    <dbReference type="NCBI Taxonomy" id="1775911"/>
    <lineage>
        <taxon>Bacteria</taxon>
        <taxon>Bacillati</taxon>
        <taxon>Actinomycetota</taxon>
        <taxon>Actinomycetes</taxon>
        <taxon>Mycobacteriales</taxon>
        <taxon>Corynebacteriaceae</taxon>
        <taxon>Corynebacterium</taxon>
    </lineage>
</organism>
<reference evidence="1" key="1">
    <citation type="submission" date="2022-01" db="EMBL/GenBank/DDBJ databases">
        <title>Corynebacterium sp. nov isolated from isolated from the feces of the greater white-fronted geese (Anser albifrons) at Poyang Lake, PR China.</title>
        <authorList>
            <person name="Liu Q."/>
        </authorList>
    </citation>
    <scope>NUCLEOTIDE SEQUENCE</scope>
    <source>
        <strain evidence="1">JCM 32435</strain>
    </source>
</reference>
<dbReference type="AlphaFoldDB" id="A0A9X1QQH0"/>
<evidence type="ECO:0000313" key="2">
    <source>
        <dbReference type="Proteomes" id="UP001139336"/>
    </source>
</evidence>
<dbReference type="Proteomes" id="UP001139336">
    <property type="component" value="Unassembled WGS sequence"/>
</dbReference>
<dbReference type="EMBL" id="JAKGSI010000004">
    <property type="protein sequence ID" value="MCF4007256.1"/>
    <property type="molecule type" value="Genomic_DNA"/>
</dbReference>